<evidence type="ECO:0000313" key="6">
    <source>
        <dbReference type="Proteomes" id="UP000509761"/>
    </source>
</evidence>
<keyword evidence="6" id="KW-1185">Reference proteome</keyword>
<protein>
    <submittedName>
        <fullName evidence="5">Uncharacterized protein</fullName>
    </submittedName>
</protein>
<keyword evidence="3" id="KW-1015">Disulfide bond</keyword>
<keyword evidence="4" id="KW-0676">Redox-active center</keyword>
<evidence type="ECO:0000256" key="3">
    <source>
        <dbReference type="ARBA" id="ARBA00023157"/>
    </source>
</evidence>
<dbReference type="EMBL" id="CP054580">
    <property type="protein sequence ID" value="QKS25987.1"/>
    <property type="molecule type" value="Genomic_DNA"/>
</dbReference>
<name>A0A653ZJD9_9GAMM</name>
<evidence type="ECO:0000313" key="5">
    <source>
        <dbReference type="EMBL" id="QKS25987.1"/>
    </source>
</evidence>
<dbReference type="AlphaFoldDB" id="A0A653ZJD9"/>
<evidence type="ECO:0000256" key="1">
    <source>
        <dbReference type="ARBA" id="ARBA00022729"/>
    </source>
</evidence>
<dbReference type="PANTHER" id="PTHR13887:SF14">
    <property type="entry name" value="DISULFIDE BOND FORMATION PROTEIN D"/>
    <property type="match status" value="1"/>
</dbReference>
<proteinExistence type="predicted"/>
<evidence type="ECO:0000256" key="2">
    <source>
        <dbReference type="ARBA" id="ARBA00023002"/>
    </source>
</evidence>
<sequence length="211" mass="23803">MHPLKVVFVHDVVCGWCYLLSPRLHSLAKQLNLDVHHQCFTLQASREAMLEAFGSMGDAKETILGHWEKCVAAEDTPRINIDGMRAQTFEYPHGMPGALACKAAEMQAGQQGHWRMFDRVQYAHLTESRNIGDSQVLRSLAEEIGLDMVRYDLDVLSETTQQAVEKDHHLASKLGVQSVPTLIVEDRWLINGAQPIESLRLQLQEVRQHIG</sequence>
<dbReference type="Proteomes" id="UP000509761">
    <property type="component" value="Chromosome"/>
</dbReference>
<keyword evidence="2" id="KW-0560">Oxidoreductase</keyword>
<gene>
    <name evidence="5" type="ORF">FX987_03784</name>
</gene>
<dbReference type="InterPro" id="IPR001853">
    <property type="entry name" value="DSBA-like_thioredoxin_dom"/>
</dbReference>
<accession>A0A653ZJD9</accession>
<dbReference type="PANTHER" id="PTHR13887">
    <property type="entry name" value="GLUTATHIONE S-TRANSFERASE KAPPA"/>
    <property type="match status" value="1"/>
</dbReference>
<dbReference type="InterPro" id="IPR036249">
    <property type="entry name" value="Thioredoxin-like_sf"/>
</dbReference>
<reference evidence="5 6" key="1">
    <citation type="submission" date="2019-12" db="EMBL/GenBank/DDBJ databases">
        <title>Genome sequencing and assembly of endphytes of Porphyra tenera.</title>
        <authorList>
            <person name="Park J.M."/>
            <person name="Shin R."/>
            <person name="Jo S.H."/>
        </authorList>
    </citation>
    <scope>NUCLEOTIDE SEQUENCE [LARGE SCALE GENOMIC DNA]</scope>
    <source>
        <strain evidence="5 6">GPM3</strain>
    </source>
</reference>
<dbReference type="Pfam" id="PF01323">
    <property type="entry name" value="DSBA"/>
    <property type="match status" value="1"/>
</dbReference>
<keyword evidence="1" id="KW-0732">Signal</keyword>
<dbReference type="GO" id="GO:0016491">
    <property type="term" value="F:oxidoreductase activity"/>
    <property type="evidence" value="ECO:0007669"/>
    <property type="project" value="UniProtKB-KW"/>
</dbReference>
<dbReference type="GeneID" id="69280936"/>
<dbReference type="Gene3D" id="3.40.30.10">
    <property type="entry name" value="Glutaredoxin"/>
    <property type="match status" value="1"/>
</dbReference>
<evidence type="ECO:0000256" key="4">
    <source>
        <dbReference type="ARBA" id="ARBA00023284"/>
    </source>
</evidence>
<accession>A0A6N0Z3K0</accession>
<organism evidence="5 6">
    <name type="scientific">Vreelandella titanicae</name>
    <dbReference type="NCBI Taxonomy" id="664683"/>
    <lineage>
        <taxon>Bacteria</taxon>
        <taxon>Pseudomonadati</taxon>
        <taxon>Pseudomonadota</taxon>
        <taxon>Gammaproteobacteria</taxon>
        <taxon>Oceanospirillales</taxon>
        <taxon>Halomonadaceae</taxon>
        <taxon>Vreelandella</taxon>
    </lineage>
</organism>
<dbReference type="RefSeq" id="WP_022521276.1">
    <property type="nucleotide sequence ID" value="NZ_CP039374.2"/>
</dbReference>
<dbReference type="SUPFAM" id="SSF52833">
    <property type="entry name" value="Thioredoxin-like"/>
    <property type="match status" value="1"/>
</dbReference>